<dbReference type="AlphaFoldDB" id="A0A8S1EH57"/>
<evidence type="ECO:0000256" key="1">
    <source>
        <dbReference type="ARBA" id="ARBA00022614"/>
    </source>
</evidence>
<proteinExistence type="predicted"/>
<evidence type="ECO:0008006" key="5">
    <source>
        <dbReference type="Google" id="ProtNLM"/>
    </source>
</evidence>
<dbReference type="SUPFAM" id="SSF52058">
    <property type="entry name" value="L domain-like"/>
    <property type="match status" value="1"/>
</dbReference>
<accession>A0A8S1EH57</accession>
<protein>
    <recommendedName>
        <fullName evidence="5">Ubiquitin-like domain-containing protein</fullName>
    </recommendedName>
</protein>
<reference evidence="3 4" key="1">
    <citation type="submission" date="2020-04" db="EMBL/GenBank/DDBJ databases">
        <authorList>
            <person name="Laetsch R D."/>
            <person name="Stevens L."/>
            <person name="Kumar S."/>
            <person name="Blaxter L. M."/>
        </authorList>
    </citation>
    <scope>NUCLEOTIDE SEQUENCE [LARGE SCALE GENOMIC DNA]</scope>
</reference>
<dbReference type="PANTHER" id="PTHR18849:SF0">
    <property type="entry name" value="CILIA- AND FLAGELLA-ASSOCIATED PROTEIN 410-RELATED"/>
    <property type="match status" value="1"/>
</dbReference>
<dbReference type="Gene3D" id="3.80.10.10">
    <property type="entry name" value="Ribonuclease Inhibitor"/>
    <property type="match status" value="3"/>
</dbReference>
<evidence type="ECO:0000313" key="4">
    <source>
        <dbReference type="Proteomes" id="UP000494206"/>
    </source>
</evidence>
<keyword evidence="4" id="KW-1185">Reference proteome</keyword>
<keyword evidence="2" id="KW-0677">Repeat</keyword>
<evidence type="ECO:0000313" key="3">
    <source>
        <dbReference type="EMBL" id="CAB3400071.1"/>
    </source>
</evidence>
<dbReference type="EMBL" id="CADEPM010000002">
    <property type="protein sequence ID" value="CAB3400071.1"/>
    <property type="molecule type" value="Genomic_DNA"/>
</dbReference>
<evidence type="ECO:0000256" key="2">
    <source>
        <dbReference type="ARBA" id="ARBA00022737"/>
    </source>
</evidence>
<organism evidence="3 4">
    <name type="scientific">Caenorhabditis bovis</name>
    <dbReference type="NCBI Taxonomy" id="2654633"/>
    <lineage>
        <taxon>Eukaryota</taxon>
        <taxon>Metazoa</taxon>
        <taxon>Ecdysozoa</taxon>
        <taxon>Nematoda</taxon>
        <taxon>Chromadorea</taxon>
        <taxon>Rhabditida</taxon>
        <taxon>Rhabditina</taxon>
        <taxon>Rhabditomorpha</taxon>
        <taxon>Rhabditoidea</taxon>
        <taxon>Rhabditidae</taxon>
        <taxon>Peloderinae</taxon>
        <taxon>Caenorhabditis</taxon>
    </lineage>
</organism>
<dbReference type="OrthoDB" id="5855206at2759"/>
<dbReference type="PANTHER" id="PTHR18849">
    <property type="entry name" value="LEUCINE RICH REPEAT PROTEIN"/>
    <property type="match status" value="1"/>
</dbReference>
<keyword evidence="1" id="KW-0433">Leucine-rich repeat</keyword>
<dbReference type="InterPro" id="IPR032675">
    <property type="entry name" value="LRR_dom_sf"/>
</dbReference>
<comment type="caution">
    <text evidence="3">The sequence shown here is derived from an EMBL/GenBank/DDBJ whole genome shotgun (WGS) entry which is preliminary data.</text>
</comment>
<dbReference type="Proteomes" id="UP000494206">
    <property type="component" value="Unassembled WGS sequence"/>
</dbReference>
<name>A0A8S1EH57_9PELO</name>
<gene>
    <name evidence="3" type="ORF">CBOVIS_LOCUS3086</name>
</gene>
<sequence length="431" mass="49726">MDQGCSTLVRSLEQKYLDDDDTVVKDILFTGFTGCSPCKMASQRALELLVLNNMNIVSIGDTEKLATLASHVLEADLGWNQIAQWSDVSSILRSLPHIRVLNIGHNPLNQEIDCELPEVPTLHTIILNGTHLPFRTLRSFLAVLPNVTELHLSDNQFECSDDDFLPISTSVRTIHLNRCGFVHWQSVMNVVKRFPNVSSVFVCENPLKNVVHCEHFDKINTWRFLNLAKTDINSWESIDHLNKMKSITDLRIPNIPLLEGLKDEERLHLIIGRIHHLQVLNGSKITFEQREQSERFFIRYYQEQKEKPEQYKTLIDKHGHLEKLVNIDLSPKQTAIVRVHCEERNFNEEMTIPLNKTVLEYMKALDPRVGIKYTRMKLFLFRGDGRCEDFASSTYNMQLHSFRLEDGDVFMIQSKAVVTKRRRPTSTTSST</sequence>